<gene>
    <name evidence="1" type="ORF">E0H50_30300</name>
</gene>
<dbReference type="Proteomes" id="UP000292695">
    <property type="component" value="Unassembled WGS sequence"/>
</dbReference>
<dbReference type="OrthoDB" id="4548523at2"/>
<proteinExistence type="predicted"/>
<sequence>MIDEFAKEYLHDSLRWVRESLLSKVEGLSEYDVRRPLTHTGTNLLGLLKHLTITEARYLGEIFDRPYADPLPNFTDPGYANRDHLWVTEHESRAHILTNYRRACEHADATIDALPIDARATVPWWPRPDVMLFNVMVHVLTESNRHAGHADILREQLDGTTNNTSDTDWTTHRAHIERAAQAAAAAEFGG</sequence>
<dbReference type="SUPFAM" id="SSF109854">
    <property type="entry name" value="DinB/YfiT-like putative metalloenzymes"/>
    <property type="match status" value="1"/>
</dbReference>
<evidence type="ECO:0000313" key="1">
    <source>
        <dbReference type="EMBL" id="TCC26243.1"/>
    </source>
</evidence>
<name>A0A4R0I8W9_9ACTN</name>
<dbReference type="RefSeq" id="WP_131293981.1">
    <property type="nucleotide sequence ID" value="NZ_SJKA01000013.1"/>
</dbReference>
<comment type="caution">
    <text evidence="1">The sequence shown here is derived from an EMBL/GenBank/DDBJ whole genome shotgun (WGS) entry which is preliminary data.</text>
</comment>
<evidence type="ECO:0000313" key="2">
    <source>
        <dbReference type="Proteomes" id="UP000292695"/>
    </source>
</evidence>
<dbReference type="EMBL" id="SJKA01000013">
    <property type="protein sequence ID" value="TCC26243.1"/>
    <property type="molecule type" value="Genomic_DNA"/>
</dbReference>
<dbReference type="InterPro" id="IPR007061">
    <property type="entry name" value="MST-like"/>
</dbReference>
<protein>
    <submittedName>
        <fullName evidence="1">DinB family protein</fullName>
    </submittedName>
</protein>
<accession>A0A4R0I8W9</accession>
<dbReference type="AlphaFoldDB" id="A0A4R0I8W9"/>
<keyword evidence="2" id="KW-1185">Reference proteome</keyword>
<dbReference type="Pfam" id="PF04978">
    <property type="entry name" value="MST"/>
    <property type="match status" value="1"/>
</dbReference>
<organism evidence="1 2">
    <name type="scientific">Kribbella sindirgiensis</name>
    <dbReference type="NCBI Taxonomy" id="1124744"/>
    <lineage>
        <taxon>Bacteria</taxon>
        <taxon>Bacillati</taxon>
        <taxon>Actinomycetota</taxon>
        <taxon>Actinomycetes</taxon>
        <taxon>Propionibacteriales</taxon>
        <taxon>Kribbellaceae</taxon>
        <taxon>Kribbella</taxon>
    </lineage>
</organism>
<reference evidence="1 2" key="1">
    <citation type="submission" date="2019-02" db="EMBL/GenBank/DDBJ databases">
        <title>Kribbella capetownensis sp. nov. and Kribbella speibonae sp. nov., isolated from soil.</title>
        <authorList>
            <person name="Curtis S.M."/>
            <person name="Norton I."/>
            <person name="Everest G.J."/>
            <person name="Meyers P.R."/>
        </authorList>
    </citation>
    <scope>NUCLEOTIDE SEQUENCE [LARGE SCALE GENOMIC DNA]</scope>
    <source>
        <strain evidence="1 2">DSM 27082</strain>
    </source>
</reference>
<dbReference type="Gene3D" id="1.20.120.450">
    <property type="entry name" value="dinb family like domain"/>
    <property type="match status" value="1"/>
</dbReference>
<dbReference type="InterPro" id="IPR034660">
    <property type="entry name" value="DinB/YfiT-like"/>
</dbReference>